<feature type="domain" description="AMP-binding enzyme C-terminal" evidence="5">
    <location>
        <begin position="10"/>
        <end position="86"/>
    </location>
</feature>
<geneLocation type="plasmid" evidence="6 7">
    <name>p1536_2</name>
</geneLocation>
<keyword evidence="2 6" id="KW-0436">Ligase</keyword>
<evidence type="ECO:0000313" key="7">
    <source>
        <dbReference type="Proteomes" id="UP001342418"/>
    </source>
</evidence>
<protein>
    <submittedName>
        <fullName evidence="6">2-succinylbenzoate--CoA ligase</fullName>
        <ecNumber evidence="6">6.2.1.26</ecNumber>
    </submittedName>
</protein>
<dbReference type="EC" id="6.2.1.26" evidence="6"/>
<evidence type="ECO:0000256" key="1">
    <source>
        <dbReference type="ARBA" id="ARBA00006432"/>
    </source>
</evidence>
<dbReference type="SUPFAM" id="SSF56801">
    <property type="entry name" value="Acetyl-CoA synthetase-like"/>
    <property type="match status" value="1"/>
</dbReference>
<dbReference type="Gene3D" id="3.30.300.30">
    <property type="match status" value="1"/>
</dbReference>
<evidence type="ECO:0000256" key="2">
    <source>
        <dbReference type="ARBA" id="ARBA00022598"/>
    </source>
</evidence>
<sequence length="101" mass="11555">MDGENVYPAEIERVLLAHPQVIDAAVVKAGDLRWGERPVAFVARHVDGPDADELMRLCREQLAGYKRPREIRFIACEDFPRSTSGKIQRHVLETWIEREAS</sequence>
<proteinExistence type="inferred from homology"/>
<reference evidence="6 7" key="1">
    <citation type="submission" date="2018-07" db="EMBL/GenBank/DDBJ databases">
        <title>Genome sequence of Nitratireductor thuwali#1536.</title>
        <authorList>
            <person name="Michoud G."/>
            <person name="Merlino G."/>
            <person name="Sefrji F.O."/>
            <person name="Daffonchio D."/>
        </authorList>
    </citation>
    <scope>NUCLEOTIDE SEQUENCE [LARGE SCALE GENOMIC DNA]</scope>
    <source>
        <strain evidence="6 7">Nit1536</strain>
        <plasmid evidence="6 7">p1536_2</plasmid>
    </source>
</reference>
<keyword evidence="6" id="KW-0614">Plasmid</keyword>
<keyword evidence="4" id="KW-0443">Lipid metabolism</keyword>
<evidence type="ECO:0000256" key="3">
    <source>
        <dbReference type="ARBA" id="ARBA00022832"/>
    </source>
</evidence>
<dbReference type="GO" id="GO:0008756">
    <property type="term" value="F:o-succinylbenzoate-CoA ligase activity"/>
    <property type="evidence" value="ECO:0007669"/>
    <property type="project" value="UniProtKB-EC"/>
</dbReference>
<evidence type="ECO:0000259" key="5">
    <source>
        <dbReference type="Pfam" id="PF13193"/>
    </source>
</evidence>
<dbReference type="InterPro" id="IPR045851">
    <property type="entry name" value="AMP-bd_C_sf"/>
</dbReference>
<keyword evidence="3" id="KW-0276">Fatty acid metabolism</keyword>
<dbReference type="EMBL" id="CP030943">
    <property type="protein sequence ID" value="UUP19967.1"/>
    <property type="molecule type" value="Genomic_DNA"/>
</dbReference>
<comment type="similarity">
    <text evidence="1">Belongs to the ATP-dependent AMP-binding enzyme family.</text>
</comment>
<evidence type="ECO:0000256" key="4">
    <source>
        <dbReference type="ARBA" id="ARBA00023098"/>
    </source>
</evidence>
<dbReference type="PANTHER" id="PTHR43859:SF4">
    <property type="entry name" value="BUTANOATE--COA LIGASE AAE1-RELATED"/>
    <property type="match status" value="1"/>
</dbReference>
<evidence type="ECO:0000313" key="6">
    <source>
        <dbReference type="EMBL" id="UUP19967.1"/>
    </source>
</evidence>
<dbReference type="RefSeq" id="WP_338532366.1">
    <property type="nucleotide sequence ID" value="NZ_CP030943.1"/>
</dbReference>
<dbReference type="InterPro" id="IPR025110">
    <property type="entry name" value="AMP-bd_C"/>
</dbReference>
<dbReference type="Proteomes" id="UP001342418">
    <property type="component" value="Plasmid p1536_2"/>
</dbReference>
<organism evidence="6 7">
    <name type="scientific">Nitratireductor thuwali</name>
    <dbReference type="NCBI Taxonomy" id="2267699"/>
    <lineage>
        <taxon>Bacteria</taxon>
        <taxon>Pseudomonadati</taxon>
        <taxon>Pseudomonadota</taxon>
        <taxon>Alphaproteobacteria</taxon>
        <taxon>Hyphomicrobiales</taxon>
        <taxon>Phyllobacteriaceae</taxon>
        <taxon>Nitratireductor</taxon>
    </lineage>
</organism>
<keyword evidence="7" id="KW-1185">Reference proteome</keyword>
<gene>
    <name evidence="6" type="primary">menE_1</name>
    <name evidence="6" type="ORF">NTH_04482</name>
</gene>
<dbReference type="PANTHER" id="PTHR43859">
    <property type="entry name" value="ACYL-ACTIVATING ENZYME"/>
    <property type="match status" value="1"/>
</dbReference>
<name>A0ABY5MR79_9HYPH</name>
<accession>A0ABY5MR79</accession>
<dbReference type="Pfam" id="PF13193">
    <property type="entry name" value="AMP-binding_C"/>
    <property type="match status" value="1"/>
</dbReference>